<dbReference type="SMART" id="SM00181">
    <property type="entry name" value="EGF"/>
    <property type="match status" value="4"/>
</dbReference>
<dbReference type="FunFam" id="2.60.40.10:FF:001249">
    <property type="entry name" value="Tenascin R"/>
    <property type="match status" value="1"/>
</dbReference>
<dbReference type="Gene3D" id="2.60.40.10">
    <property type="entry name" value="Immunoglobulins"/>
    <property type="match status" value="8"/>
</dbReference>
<dbReference type="Pfam" id="PF23106">
    <property type="entry name" value="EGF_Teneurin"/>
    <property type="match status" value="1"/>
</dbReference>
<evidence type="ECO:0000256" key="11">
    <source>
        <dbReference type="ARBA" id="ARBA00023157"/>
    </source>
</evidence>
<evidence type="ECO:0000313" key="19">
    <source>
        <dbReference type="Ensembl" id="ENSAMEP00000030495.1"/>
    </source>
</evidence>
<evidence type="ECO:0000256" key="7">
    <source>
        <dbReference type="ARBA" id="ARBA00022737"/>
    </source>
</evidence>
<dbReference type="InterPro" id="IPR013783">
    <property type="entry name" value="Ig-like_fold"/>
</dbReference>
<evidence type="ECO:0000313" key="20">
    <source>
        <dbReference type="Proteomes" id="UP000008912"/>
    </source>
</evidence>
<dbReference type="PROSITE" id="PS00022">
    <property type="entry name" value="EGF_1"/>
    <property type="match status" value="1"/>
</dbReference>
<dbReference type="PANTHER" id="PTHR46708">
    <property type="entry name" value="TENASCIN"/>
    <property type="match status" value="1"/>
</dbReference>
<dbReference type="Gene3D" id="2.10.25.10">
    <property type="entry name" value="Laminin"/>
    <property type="match status" value="4"/>
</dbReference>
<dbReference type="FunFam" id="2.60.40.10:FF:000691">
    <property type="entry name" value="Tenascin R"/>
    <property type="match status" value="1"/>
</dbReference>
<dbReference type="InterPro" id="IPR000742">
    <property type="entry name" value="EGF"/>
</dbReference>
<dbReference type="Gene3D" id="3.90.215.10">
    <property type="entry name" value="Gamma Fibrinogen, chain A, domain 1"/>
    <property type="match status" value="1"/>
</dbReference>
<evidence type="ECO:0000256" key="8">
    <source>
        <dbReference type="ARBA" id="ARBA00022974"/>
    </source>
</evidence>
<comment type="similarity">
    <text evidence="2">Belongs to the tenascin family.</text>
</comment>
<dbReference type="PROSITE" id="PS01186">
    <property type="entry name" value="EGF_2"/>
    <property type="match status" value="1"/>
</dbReference>
<evidence type="ECO:0000256" key="12">
    <source>
        <dbReference type="ARBA" id="ARBA00023180"/>
    </source>
</evidence>
<dbReference type="GeneTree" id="ENSGT00940000157761"/>
<evidence type="ECO:0000259" key="18">
    <source>
        <dbReference type="PROSITE" id="PS51406"/>
    </source>
</evidence>
<keyword evidence="12" id="KW-0325">Glycoprotein</keyword>
<evidence type="ECO:0000259" key="17">
    <source>
        <dbReference type="PROSITE" id="PS50853"/>
    </source>
</evidence>
<feature type="domain" description="Fibronectin type-III" evidence="17">
    <location>
        <begin position="776"/>
        <end position="865"/>
    </location>
</feature>
<feature type="domain" description="Fibronectin type-III" evidence="17">
    <location>
        <begin position="598"/>
        <end position="687"/>
    </location>
</feature>
<keyword evidence="4" id="KW-0272">Extracellular matrix</keyword>
<dbReference type="Proteomes" id="UP000008912">
    <property type="component" value="Unassembled WGS sequence"/>
</dbReference>
<evidence type="ECO:0000256" key="16">
    <source>
        <dbReference type="SAM" id="SignalP"/>
    </source>
</evidence>
<keyword evidence="6 16" id="KW-0732">Signal</keyword>
<feature type="domain" description="Fibronectin type-III" evidence="17">
    <location>
        <begin position="506"/>
        <end position="597"/>
    </location>
</feature>
<dbReference type="PROSITE" id="PS50853">
    <property type="entry name" value="FN3"/>
    <property type="match status" value="7"/>
</dbReference>
<feature type="domain" description="Fibronectin type-III" evidence="17">
    <location>
        <begin position="953"/>
        <end position="1040"/>
    </location>
</feature>
<feature type="domain" description="Fibronectin type-III" evidence="17">
    <location>
        <begin position="688"/>
        <end position="775"/>
    </location>
</feature>
<dbReference type="InterPro" id="IPR050991">
    <property type="entry name" value="ECM_Regulatory_Proteins"/>
</dbReference>
<name>A0A7N5JU47_AILME</name>
<evidence type="ECO:0000256" key="1">
    <source>
        <dbReference type="ARBA" id="ARBA00004498"/>
    </source>
</evidence>
<evidence type="ECO:0000256" key="4">
    <source>
        <dbReference type="ARBA" id="ARBA00022530"/>
    </source>
</evidence>
<dbReference type="Pfam" id="PF00147">
    <property type="entry name" value="Fibrinogen_C"/>
    <property type="match status" value="1"/>
</dbReference>
<feature type="signal peptide" evidence="16">
    <location>
        <begin position="1"/>
        <end position="31"/>
    </location>
</feature>
<feature type="domain" description="Fibrinogen C-terminal" evidence="18">
    <location>
        <begin position="1039"/>
        <end position="1254"/>
    </location>
</feature>
<dbReference type="SUPFAM" id="SSF56496">
    <property type="entry name" value="Fibrinogen C-terminal domain-like"/>
    <property type="match status" value="1"/>
</dbReference>
<keyword evidence="10" id="KW-0175">Coiled coil</keyword>
<evidence type="ECO:0000256" key="14">
    <source>
        <dbReference type="ARBA" id="ARBA00082555"/>
    </source>
</evidence>
<comment type="subcellular location">
    <subcellularLocation>
        <location evidence="1">Secreted</location>
        <location evidence="1">Extracellular space</location>
        <location evidence="1">Extracellular matrix</location>
    </subcellularLocation>
</comment>
<dbReference type="FunFam" id="2.60.40.10:FF:000201">
    <property type="entry name" value="Tenascin C"/>
    <property type="match status" value="1"/>
</dbReference>
<dbReference type="InterPro" id="IPR002181">
    <property type="entry name" value="Fibrinogen_a/b/g_C_dom"/>
</dbReference>
<dbReference type="SMART" id="SM00060">
    <property type="entry name" value="FN3"/>
    <property type="match status" value="8"/>
</dbReference>
<dbReference type="FunFam" id="2.60.40.10:FF:000099">
    <property type="entry name" value="Fibronectin 1"/>
    <property type="match status" value="2"/>
</dbReference>
<dbReference type="InterPro" id="IPR003961">
    <property type="entry name" value="FN3_dom"/>
</dbReference>
<dbReference type="FunFam" id="3.90.215.10:FF:000001">
    <property type="entry name" value="Tenascin isoform 1"/>
    <property type="match status" value="1"/>
</dbReference>
<dbReference type="Pfam" id="PF25024">
    <property type="entry name" value="EGF_TEN"/>
    <property type="match status" value="1"/>
</dbReference>
<reference evidence="19" key="2">
    <citation type="submission" date="2025-08" db="UniProtKB">
        <authorList>
            <consortium name="Ensembl"/>
        </authorList>
    </citation>
    <scope>IDENTIFICATION</scope>
</reference>
<dbReference type="InterPro" id="IPR036056">
    <property type="entry name" value="Fibrinogen-like_C"/>
</dbReference>
<keyword evidence="7" id="KW-0677">Repeat</keyword>
<dbReference type="FunFam" id="2.60.40.10:FF:000722">
    <property type="entry name" value="Tenascin R"/>
    <property type="match status" value="1"/>
</dbReference>
<evidence type="ECO:0000256" key="10">
    <source>
        <dbReference type="ARBA" id="ARBA00023054"/>
    </source>
</evidence>
<accession>A0A7N5JU47</accession>
<dbReference type="FunFam" id="2.60.40.10:FF:000682">
    <property type="entry name" value="Tenascin R"/>
    <property type="match status" value="1"/>
</dbReference>
<evidence type="ECO:0000256" key="2">
    <source>
        <dbReference type="ARBA" id="ARBA00008673"/>
    </source>
</evidence>
<dbReference type="Pfam" id="PF00041">
    <property type="entry name" value="fn3"/>
    <property type="match status" value="8"/>
</dbReference>
<evidence type="ECO:0000256" key="9">
    <source>
        <dbReference type="ARBA" id="ARBA00022981"/>
    </source>
</evidence>
<dbReference type="InterPro" id="IPR036116">
    <property type="entry name" value="FN3_sf"/>
</dbReference>
<feature type="domain" description="Fibronectin type-III" evidence="17">
    <location>
        <begin position="866"/>
        <end position="952"/>
    </location>
</feature>
<evidence type="ECO:0000256" key="6">
    <source>
        <dbReference type="ARBA" id="ARBA00022729"/>
    </source>
</evidence>
<dbReference type="FunFam" id="2.60.40.10:FF:000609">
    <property type="entry name" value="Tenascin R"/>
    <property type="match status" value="1"/>
</dbReference>
<organism evidence="19 20">
    <name type="scientific">Ailuropoda melanoleuca</name>
    <name type="common">Giant panda</name>
    <dbReference type="NCBI Taxonomy" id="9646"/>
    <lineage>
        <taxon>Eukaryota</taxon>
        <taxon>Metazoa</taxon>
        <taxon>Chordata</taxon>
        <taxon>Craniata</taxon>
        <taxon>Vertebrata</taxon>
        <taxon>Euteleostomi</taxon>
        <taxon>Mammalia</taxon>
        <taxon>Eutheria</taxon>
        <taxon>Laurasiatheria</taxon>
        <taxon>Carnivora</taxon>
        <taxon>Caniformia</taxon>
        <taxon>Ursidae</taxon>
        <taxon>Ailuropoda</taxon>
    </lineage>
</organism>
<dbReference type="NCBIfam" id="NF040941">
    <property type="entry name" value="GGGWT_bact"/>
    <property type="match status" value="1"/>
</dbReference>
<dbReference type="FunFam" id="2.10.25.10:FF:000001">
    <property type="entry name" value="Tenascin C"/>
    <property type="match status" value="4"/>
</dbReference>
<keyword evidence="3" id="KW-0964">Secreted</keyword>
<feature type="domain" description="Fibronectin type-III" evidence="17">
    <location>
        <begin position="328"/>
        <end position="420"/>
    </location>
</feature>
<reference evidence="19 20" key="1">
    <citation type="journal article" date="2010" name="Nature">
        <title>The sequence and de novo assembly of the giant panda genome.</title>
        <authorList>
            <person name="Li R."/>
            <person name="Fan W."/>
            <person name="Tian G."/>
            <person name="Zhu H."/>
            <person name="He L."/>
            <person name="Cai J."/>
            <person name="Huang Q."/>
            <person name="Cai Q."/>
            <person name="Li B."/>
            <person name="Bai Y."/>
            <person name="Zhang Z."/>
            <person name="Zhang Y."/>
            <person name="Wang W."/>
            <person name="Li J."/>
            <person name="Wei F."/>
            <person name="Li H."/>
            <person name="Jian M."/>
            <person name="Li J."/>
            <person name="Zhang Z."/>
            <person name="Nielsen R."/>
            <person name="Li D."/>
            <person name="Gu W."/>
            <person name="Yang Z."/>
            <person name="Xuan Z."/>
            <person name="Ryder O.A."/>
            <person name="Leung F.C."/>
            <person name="Zhou Y."/>
            <person name="Cao J."/>
            <person name="Sun X."/>
            <person name="Fu Y."/>
            <person name="Fang X."/>
            <person name="Guo X."/>
            <person name="Wang B."/>
            <person name="Hou R."/>
            <person name="Shen F."/>
            <person name="Mu B."/>
            <person name="Ni P."/>
            <person name="Lin R."/>
            <person name="Qian W."/>
            <person name="Wang G."/>
            <person name="Yu C."/>
            <person name="Nie W."/>
            <person name="Wang J."/>
            <person name="Wu Z."/>
            <person name="Liang H."/>
            <person name="Min J."/>
            <person name="Wu Q."/>
            <person name="Cheng S."/>
            <person name="Ruan J."/>
            <person name="Wang M."/>
            <person name="Shi Z."/>
            <person name="Wen M."/>
            <person name="Liu B."/>
            <person name="Ren X."/>
            <person name="Zheng H."/>
            <person name="Dong D."/>
            <person name="Cook K."/>
            <person name="Shan G."/>
            <person name="Zhang H."/>
            <person name="Kosiol C."/>
            <person name="Xie X."/>
            <person name="Lu Z."/>
            <person name="Zheng H."/>
            <person name="Li Y."/>
            <person name="Steiner C.C."/>
            <person name="Lam T.T."/>
            <person name="Lin S."/>
            <person name="Zhang Q."/>
            <person name="Li G."/>
            <person name="Tian J."/>
            <person name="Gong T."/>
            <person name="Liu H."/>
            <person name="Zhang D."/>
            <person name="Fang L."/>
            <person name="Ye C."/>
            <person name="Zhang J."/>
            <person name="Hu W."/>
            <person name="Xu A."/>
            <person name="Ren Y."/>
            <person name="Zhang G."/>
            <person name="Bruford M.W."/>
            <person name="Li Q."/>
            <person name="Ma L."/>
            <person name="Guo Y."/>
            <person name="An N."/>
            <person name="Hu Y."/>
            <person name="Zheng Y."/>
            <person name="Shi Y."/>
            <person name="Li Z."/>
            <person name="Liu Q."/>
            <person name="Chen Y."/>
            <person name="Zhao J."/>
            <person name="Qu N."/>
            <person name="Zhao S."/>
            <person name="Tian F."/>
            <person name="Wang X."/>
            <person name="Wang H."/>
            <person name="Xu L."/>
            <person name="Liu X."/>
            <person name="Vinar T."/>
            <person name="Wang Y."/>
            <person name="Lam T.W."/>
            <person name="Yiu S.M."/>
            <person name="Liu S."/>
            <person name="Zhang H."/>
            <person name="Li D."/>
            <person name="Huang Y."/>
            <person name="Wang X."/>
            <person name="Yang G."/>
            <person name="Jiang Z."/>
            <person name="Wang J."/>
            <person name="Qin N."/>
            <person name="Li L."/>
            <person name="Li J."/>
            <person name="Bolund L."/>
            <person name="Kristiansen K."/>
            <person name="Wong G.K."/>
            <person name="Olson M."/>
            <person name="Zhang X."/>
            <person name="Li S."/>
            <person name="Yang H."/>
            <person name="Wang J."/>
            <person name="Wang J."/>
        </authorList>
    </citation>
    <scope>NUCLEOTIDE SEQUENCE [LARGE SCALE GENOMIC DNA]</scope>
</reference>
<evidence type="ECO:0000256" key="15">
    <source>
        <dbReference type="ARBA" id="ARBA00082996"/>
    </source>
</evidence>
<keyword evidence="20" id="KW-1185">Reference proteome</keyword>
<keyword evidence="5" id="KW-0245">EGF-like domain</keyword>
<dbReference type="AlphaFoldDB" id="A0A7N5JU47"/>
<gene>
    <name evidence="19" type="primary">TNR</name>
</gene>
<evidence type="ECO:0000256" key="13">
    <source>
        <dbReference type="ARBA" id="ARBA00072695"/>
    </source>
</evidence>
<dbReference type="PANTHER" id="PTHR46708:SF13">
    <property type="entry name" value="TENASCIN-R"/>
    <property type="match status" value="1"/>
</dbReference>
<protein>
    <recommendedName>
        <fullName evidence="13">Tenascin-R</fullName>
    </recommendedName>
    <alternativeName>
        <fullName evidence="15">Janusin</fullName>
    </alternativeName>
    <alternativeName>
        <fullName evidence="14">Restrictin</fullName>
    </alternativeName>
</protein>
<evidence type="ECO:0000256" key="3">
    <source>
        <dbReference type="ARBA" id="ARBA00022525"/>
    </source>
</evidence>
<dbReference type="Ensembl" id="ENSAMET00000034559.1">
    <property type="protein sequence ID" value="ENSAMEP00000030495.1"/>
    <property type="gene ID" value="ENSAMEG00000017071.2"/>
</dbReference>
<reference evidence="19" key="3">
    <citation type="submission" date="2025-09" db="UniProtKB">
        <authorList>
            <consortium name="Ensembl"/>
        </authorList>
    </citation>
    <scope>IDENTIFICATION</scope>
</reference>
<keyword evidence="9" id="KW-0730">Sialic acid</keyword>
<dbReference type="CDD" id="cd00087">
    <property type="entry name" value="FReD"/>
    <property type="match status" value="1"/>
</dbReference>
<dbReference type="SMART" id="SM00186">
    <property type="entry name" value="FBG"/>
    <property type="match status" value="1"/>
</dbReference>
<evidence type="ECO:0000256" key="5">
    <source>
        <dbReference type="ARBA" id="ARBA00022536"/>
    </source>
</evidence>
<feature type="chain" id="PRO_5030750562" description="Tenascin-R" evidence="16">
    <location>
        <begin position="32"/>
        <end position="1268"/>
    </location>
</feature>
<dbReference type="SUPFAM" id="SSF49265">
    <property type="entry name" value="Fibronectin type III"/>
    <property type="match status" value="4"/>
</dbReference>
<dbReference type="InterPro" id="IPR014716">
    <property type="entry name" value="Fibrinogen_a/b/g_C_1"/>
</dbReference>
<sequence length="1268" mass="139163">MGVDGETVVLKSMLIGVNLILLGSLLKPSQCQLEVTTERVRRQAVEEEGGVANYSASGKERPMVFNHVYNINVPLDSLCSSGLEASAEREVSAEDEALAEYTGQTSDHDSQVTFTHRINLPKKACPCAGSARVLQELLSRIEMLEREVSLLRDQCASNCCPESAATGQLDYIPHCSGHGNFSLQSCGCICNEGWFGKNCSEPYCPLGCSSRGVCVDGQCVCDSEYSGGDCSELRCPTDCSSRGLCVDGECVCEEPYTGEDCSKLRCPGDCSGKGRCANGTCFCQEGYVGDDCSQRRCPNACSGRGHCQEGLCFCEDGYQGPDCSAVAPPEDLRVAGISDRSIELEWDGPLAVTEYVISYQPTALGGLQLQQRVPGDWTGVTITELEPGLTYNISVRSVISSILSLPITAKVATHLSTPQGLHFKTITETTVEVQWEPFSFSFDGWEISFIPKNNEGGVIAQLPSDVTSFNQTGLKPGEEYIVNVVALKEQARSPPTSASVSTEIDAPKNLRVGSHTATSLDLEWDNSEAGVQEYKVVYSTLAGEQYHELLVPKSIGPTTRATLTDLVPGTEYGVGISAVMNSQQSVPATMNARTELDSPRDLMVTASSETSISLIWTKASGPIDHYRITFTPSSGIASEVTVPKDRTSYTLTDLEPGAEYIISITAERGRQQSFESTVDAFTGFRPISHLHFSHVTSSSVNITWSDPSPPADRLILNYSPRDEEEEMTEVSLDATKRHTVLMGLQPATEYIVNLVAVHGTVTSEPIVGSITTGIDPPKDITISNVTKDSVMVSWSPPVASFDYYRVSYRPTQVGRLDSSVVPNTVTEFTITKLYPATEYEISLNSVRGREESERVCTLIHTAMDNPLDLTATNITPTEALLQWKAPVGGVENYVIILTHFAVAGETILVDGGSEEFQLVGLLPSTHYTVNMYATSGPLTSGTVSTNFSTLLDPPANLTASEVTRQSALISWQPPRAEIENYILTYKSTDGSRKELIVDAEDTWIRLEGLLESTDYTVLLQAAQDTSRSGLTSATFTTGGRVFPHPQDCAQHLMNGDTLSGVYTIFLNGELSRKLQVYCDMTTDGGGWIVFQRRQNGQTDFFRKWAEYRVGFGNLEDEFWLGLDNIHRITSQGRYELRVDMRDGQEAAFAYYDKFSVEDGRNLYKLRLGGYNGTAGDSLSYHQGRPFSTEDRDNDVAVTNCAMSYKGAWWYKNCHRTNLNGKYGESRHSQGINWYHWKGHEFSIPFVEMKMRPYKHGLTAGRTRRSLRF</sequence>
<keyword evidence="8" id="KW-0654">Proteoglycan</keyword>
<dbReference type="CDD" id="cd00063">
    <property type="entry name" value="FN3"/>
    <property type="match status" value="8"/>
</dbReference>
<keyword evidence="11" id="KW-1015">Disulfide bond</keyword>
<proteinExistence type="inferred from homology"/>
<dbReference type="PROSITE" id="PS51406">
    <property type="entry name" value="FIBRINOGEN_C_2"/>
    <property type="match status" value="1"/>
</dbReference>